<reference evidence="2" key="1">
    <citation type="submission" date="2022-04" db="EMBL/GenBank/DDBJ databases">
        <title>Carnegiea gigantea Genome sequencing and assembly v2.</title>
        <authorList>
            <person name="Copetti D."/>
            <person name="Sanderson M.J."/>
            <person name="Burquez A."/>
            <person name="Wojciechowski M.F."/>
        </authorList>
    </citation>
    <scope>NUCLEOTIDE SEQUENCE</scope>
    <source>
        <strain evidence="2">SGP5-SGP5p</strain>
        <tissue evidence="2">Aerial part</tissue>
    </source>
</reference>
<organism evidence="2 3">
    <name type="scientific">Carnegiea gigantea</name>
    <dbReference type="NCBI Taxonomy" id="171969"/>
    <lineage>
        <taxon>Eukaryota</taxon>
        <taxon>Viridiplantae</taxon>
        <taxon>Streptophyta</taxon>
        <taxon>Embryophyta</taxon>
        <taxon>Tracheophyta</taxon>
        <taxon>Spermatophyta</taxon>
        <taxon>Magnoliopsida</taxon>
        <taxon>eudicotyledons</taxon>
        <taxon>Gunneridae</taxon>
        <taxon>Pentapetalae</taxon>
        <taxon>Caryophyllales</taxon>
        <taxon>Cactineae</taxon>
        <taxon>Cactaceae</taxon>
        <taxon>Cactoideae</taxon>
        <taxon>Echinocereeae</taxon>
        <taxon>Carnegiea</taxon>
    </lineage>
</organism>
<comment type="caution">
    <text evidence="2">The sequence shown here is derived from an EMBL/GenBank/DDBJ whole genome shotgun (WGS) entry which is preliminary data.</text>
</comment>
<dbReference type="AlphaFoldDB" id="A0A9Q1GUH1"/>
<dbReference type="Proteomes" id="UP001153076">
    <property type="component" value="Unassembled WGS sequence"/>
</dbReference>
<feature type="region of interest" description="Disordered" evidence="1">
    <location>
        <begin position="1"/>
        <end position="20"/>
    </location>
</feature>
<feature type="compositionally biased region" description="Polar residues" evidence="1">
    <location>
        <begin position="117"/>
        <end position="133"/>
    </location>
</feature>
<evidence type="ECO:0000313" key="3">
    <source>
        <dbReference type="Proteomes" id="UP001153076"/>
    </source>
</evidence>
<feature type="region of interest" description="Disordered" evidence="1">
    <location>
        <begin position="111"/>
        <end position="143"/>
    </location>
</feature>
<dbReference type="EMBL" id="JAKOGI010001230">
    <property type="protein sequence ID" value="KAJ8426850.1"/>
    <property type="molecule type" value="Genomic_DNA"/>
</dbReference>
<gene>
    <name evidence="2" type="ORF">Cgig2_006525</name>
</gene>
<proteinExistence type="predicted"/>
<accession>A0A9Q1GUH1</accession>
<name>A0A9Q1GUH1_9CARY</name>
<sequence>MKALPRPVARTPSRLGTRRWPGTSRCRSCCRVNILPTPTPRSLTGTQMKEVQGSDNRFLRRGLKGGTNDEQFPLSKGLRRKITHSASVATCSTVASPDSRGDSFVRAYYAQDKRESGQSQKKNSTTRGASSTLRKIYKDKQASSRQEEVISKIF</sequence>
<evidence type="ECO:0000313" key="2">
    <source>
        <dbReference type="EMBL" id="KAJ8426850.1"/>
    </source>
</evidence>
<keyword evidence="3" id="KW-1185">Reference proteome</keyword>
<protein>
    <submittedName>
        <fullName evidence="2">Uncharacterized protein</fullName>
    </submittedName>
</protein>
<evidence type="ECO:0000256" key="1">
    <source>
        <dbReference type="SAM" id="MobiDB-lite"/>
    </source>
</evidence>